<dbReference type="PRINTS" id="PR00219">
    <property type="entry name" value="SYNAPTOBREVN"/>
</dbReference>
<dbReference type="Pfam" id="PF00957">
    <property type="entry name" value="Synaptobrevin"/>
    <property type="match status" value="1"/>
</dbReference>
<dbReference type="InterPro" id="IPR056467">
    <property type="entry name" value="eWH_GTF3C1"/>
</dbReference>
<feature type="domain" description="Myb-like" evidence="16">
    <location>
        <begin position="1138"/>
        <end position="1198"/>
    </location>
</feature>
<evidence type="ECO:0000313" key="18">
    <source>
        <dbReference type="EMBL" id="KAG0314578.1"/>
    </source>
</evidence>
<dbReference type="InterPro" id="IPR044210">
    <property type="entry name" value="Tfc3-like"/>
</dbReference>
<dbReference type="InterPro" id="IPR001388">
    <property type="entry name" value="Synaptobrevin-like"/>
</dbReference>
<accession>A0A9P6UQ96</accession>
<keyword evidence="19" id="KW-1185">Reference proteome</keyword>
<dbReference type="GO" id="GO:0006384">
    <property type="term" value="P:transcription initiation at RNA polymerase III promoter"/>
    <property type="evidence" value="ECO:0007669"/>
    <property type="project" value="InterPro"/>
</dbReference>
<dbReference type="PANTHER" id="PTHR15180:SF1">
    <property type="entry name" value="GENERAL TRANSCRIPTION FACTOR 3C POLYPEPTIDE 1"/>
    <property type="match status" value="1"/>
</dbReference>
<proteinExistence type="inferred from homology"/>
<dbReference type="Pfam" id="PF24538">
    <property type="entry name" value="DUF7599"/>
    <property type="match status" value="1"/>
</dbReference>
<evidence type="ECO:0000256" key="8">
    <source>
        <dbReference type="ARBA" id="ARBA00023125"/>
    </source>
</evidence>
<evidence type="ECO:0000259" key="16">
    <source>
        <dbReference type="PROSITE" id="PS50090"/>
    </source>
</evidence>
<dbReference type="GO" id="GO:0016192">
    <property type="term" value="P:vesicle-mediated transport"/>
    <property type="evidence" value="ECO:0007669"/>
    <property type="project" value="InterPro"/>
</dbReference>
<dbReference type="GO" id="GO:0005634">
    <property type="term" value="C:nucleus"/>
    <property type="evidence" value="ECO:0007669"/>
    <property type="project" value="UniProtKB-SubCell"/>
</dbReference>
<evidence type="ECO:0000256" key="6">
    <source>
        <dbReference type="ARBA" id="ARBA00022927"/>
    </source>
</evidence>
<keyword evidence="5 15" id="KW-0812">Transmembrane</keyword>
<feature type="compositionally biased region" description="Acidic residues" evidence="14">
    <location>
        <begin position="1872"/>
        <end position="1895"/>
    </location>
</feature>
<keyword evidence="8" id="KW-0238">DNA-binding</keyword>
<evidence type="ECO:0000256" key="3">
    <source>
        <dbReference type="ARBA" id="ARBA00022448"/>
    </source>
</evidence>
<dbReference type="GO" id="GO:0000127">
    <property type="term" value="C:transcription factor TFIIIC complex"/>
    <property type="evidence" value="ECO:0007669"/>
    <property type="project" value="InterPro"/>
</dbReference>
<dbReference type="SUPFAM" id="SSF58038">
    <property type="entry name" value="SNARE fusion complex"/>
    <property type="match status" value="1"/>
</dbReference>
<keyword evidence="10" id="KW-0804">Transcription</keyword>
<feature type="region of interest" description="Disordered" evidence="14">
    <location>
        <begin position="518"/>
        <end position="542"/>
    </location>
</feature>
<dbReference type="Pfam" id="PF24101">
    <property type="entry name" value="WHD_GTF3C1"/>
    <property type="match status" value="1"/>
</dbReference>
<feature type="transmembrane region" description="Helical" evidence="15">
    <location>
        <begin position="1977"/>
        <end position="1997"/>
    </location>
</feature>
<dbReference type="OrthoDB" id="68020at2759"/>
<evidence type="ECO:0000313" key="19">
    <source>
        <dbReference type="Proteomes" id="UP000823405"/>
    </source>
</evidence>
<evidence type="ECO:0000256" key="14">
    <source>
        <dbReference type="SAM" id="MobiDB-lite"/>
    </source>
</evidence>
<name>A0A9P6UQ96_9FUNG</name>
<feature type="compositionally biased region" description="Basic and acidic residues" evidence="14">
    <location>
        <begin position="1040"/>
        <end position="1050"/>
    </location>
</feature>
<dbReference type="GO" id="GO:0042791">
    <property type="term" value="P:5S class rRNA transcription by RNA polymerase III"/>
    <property type="evidence" value="ECO:0007669"/>
    <property type="project" value="TreeGrafter"/>
</dbReference>
<dbReference type="InterPro" id="IPR035625">
    <property type="entry name" value="Tfc3-like_eWH"/>
</dbReference>
<evidence type="ECO:0000256" key="11">
    <source>
        <dbReference type="ARBA" id="ARBA00023242"/>
    </source>
</evidence>
<keyword evidence="7 15" id="KW-1133">Transmembrane helix</keyword>
<dbReference type="GO" id="GO:0016020">
    <property type="term" value="C:membrane"/>
    <property type="evidence" value="ECO:0007669"/>
    <property type="project" value="InterPro"/>
</dbReference>
<feature type="region of interest" description="Disordered" evidence="14">
    <location>
        <begin position="1028"/>
        <end position="1067"/>
    </location>
</feature>
<evidence type="ECO:0000256" key="2">
    <source>
        <dbReference type="ARBA" id="ARBA00008025"/>
    </source>
</evidence>
<evidence type="ECO:0000256" key="13">
    <source>
        <dbReference type="PROSITE-ProRule" id="PRU00290"/>
    </source>
</evidence>
<dbReference type="Proteomes" id="UP000823405">
    <property type="component" value="Unassembled WGS sequence"/>
</dbReference>
<comment type="similarity">
    <text evidence="2">Belongs to the synaptobrevin family.</text>
</comment>
<dbReference type="InterPro" id="IPR056020">
    <property type="entry name" value="DUF7599"/>
</dbReference>
<dbReference type="InterPro" id="IPR007309">
    <property type="entry name" value="TFIIIC_Bblock-bd"/>
</dbReference>
<dbReference type="PANTHER" id="PTHR15180">
    <property type="entry name" value="GENERAL TRANSCRIPTION FACTOR 3C POLYPEPTIDE 1"/>
    <property type="match status" value="1"/>
</dbReference>
<feature type="domain" description="V-SNARE coiled-coil homology" evidence="17">
    <location>
        <begin position="1913"/>
        <end position="1973"/>
    </location>
</feature>
<feature type="region of interest" description="Disordered" evidence="14">
    <location>
        <begin position="1813"/>
        <end position="1915"/>
    </location>
</feature>
<dbReference type="InterPro" id="IPR046488">
    <property type="entry name" value="Sfc3/Tfc3_C"/>
</dbReference>
<feature type="compositionally biased region" description="Acidic residues" evidence="14">
    <location>
        <begin position="1839"/>
        <end position="1865"/>
    </location>
</feature>
<dbReference type="InterPro" id="IPR001005">
    <property type="entry name" value="SANT/Myb"/>
</dbReference>
<dbReference type="EMBL" id="JAAAIN010000433">
    <property type="protein sequence ID" value="KAG0314578.1"/>
    <property type="molecule type" value="Genomic_DNA"/>
</dbReference>
<evidence type="ECO:0000256" key="7">
    <source>
        <dbReference type="ARBA" id="ARBA00022989"/>
    </source>
</evidence>
<dbReference type="PROSITE" id="PS50892">
    <property type="entry name" value="V_SNARE"/>
    <property type="match status" value="1"/>
</dbReference>
<dbReference type="InterPro" id="IPR036390">
    <property type="entry name" value="WH_DNA-bd_sf"/>
</dbReference>
<gene>
    <name evidence="18" type="ORF">BGZ97_009151</name>
</gene>
<sequence>MDDLVLHVQNEIALDGESGCSWGRFWYLIDEFRSRSNAQNSTVTASAATVTPSLKQSDERFRQFFWNNFIQEDDTHFYNHTKPGPSGVQDDVTRAHSVPFSEMKALDPHDISYKAVVDQYKDSLRIVATAERQRSAVLGNAGETISSVSAQAFQILQNITAARELGATQAQLAKHYDIDPRSMFHFLKVLIEMKLVVKIPVTTEGKYTLLCLHNKFAKKNAGYIGMNSEETFSSAGRQVITGDGGKRFEGLLKTDSKKVSYYSGLIKQKLTDILGRAKNRIMMIEDIHKALDLTDMNTVQNRWFNRQIELLCKLKYIKRVQVEGLNRCIQLLRPYGANMSVDQNEKDQLNLKNVIADDTPQSGICIDTSIEHQVYKLIVDSKKQGIIAKEIRHGLNMLNTRLLARILDTLCKPVPDSEKALVNRVVEFVGRERRYRYYSQDACKEGITEDHKEYLEQTKTAPGATASSSSRKAKATTQAPTLSDTAAAHRPTNTGAGDSIAIDSLDISDQGASSALESASVSSSLSTHPPASTHSKASTSATPERFISVEVLRRRRILMKILEEKKMAELHSSLVMDYQTMKSKLYPDQELSSVIDRKTLYRTISILEQEGQVKLFKINNIPSPGGGMVTKTFVLHPDVNPESDEVKAFVKDCSSRHLLFGALSNKPMQRVEKVSVEVETLDEMQQRLGGEFYKGPTVPLAEIGAVKPKEHESKTKVYAQDGGDYSIEYGWIHAKMMRALVFHRFLLDKLEVADKKLFTFSARSNVFNTAPIFELLPLRVFLIVIGFIQEPTTENRDYLDAHKESNAALYSLPDHMRHITRPNTNFKRRLREALEILDALGLVSPLEAPPNGQDPLRYAQNHLVLNTQYEVHLKVRAPLHPITPELIDEDFAGRKTYDMMAQGGCKEFWTDLQSTASSMKVPDESLVAKSSFRPWSEIRSNFLRNLCNRRIWADSIRVTPIQRELLMKYVNKTTRFVPNIKDARMSAIIKETGLPIDHIVQFYKAVSMAWYNDPLARDNSGRSRLTRLSKVGAAPANIKSKNDSVRKPTQETEGEEDKEVGRMNDEKKVVPKGITVIEPESQRVSTKATSLVTSSSVRSIISAATSEHTSALTLTSETADNDGSMRTPGGLAVGLPKKQRAARVPWSDAEDDKMLLAMAITRYISRALNLRFSWHGVARALDGHRTPEICRHRFDKLMKETTLSNRVESYIIQFGQAFPEVSQRFSVDPNLQFFDPRPIMTYFRPSLEQPVGSEVTQSDPLLADPKEIEKMYLVRHSDPYSKLYVEDRLHPEMSLPRRMAVLTQVPATLRSSIERELDEGNDDLGKTRSVDVSLEGQGDCHVVTVKIREERLAQEHVILGVIKAIYSIPPEQRTKELTRAILESFPYDRLNDTCSLAKDWRVLSSVKSMSYRIPGQKVRRAERFTLVMAGSVPRRMTIAAAEVDEYSRKTKERLFQVDAGPSEMMVLLNEIATDGMVVSMRPPSDETGATGTDDHGVILHFDIQLTSKKIPFNPTVRAKMIGRHQDQVSDTASEFDSRSEGFQQLIAQSGSPDSGTEAVVDPWAKAREWSAKEVAGMIEACSNKDTGRLIGILYDTISCSEGTGLLLQDIKIAVAQAGIIVTDKQLMDSIRTLERGNKAVLMKVGMARRRYVVFGWHQAWTVDYKTAVERAGLGEEGFDAAKNPQACPWSCLVPRMWRSLDGGFDKVTFEKALHAVLTYIVERPGVSKGMLLTYFQKILLGTEMEELLEELEERGAIEARHGIQPKAPTLFSKKGVYVQCDRDTIDARKVTNLFPQPSYYLYIDTALIEDASEGKAPRRRRRPRQGPSAGGPKESMGGDLDEENDDEGEEGEDEGEDEEDDIDGDDERRYEDVDEDEKEEEGDYEGEDEDEEEDERLSKRSTPYDPHPGPSSKTAQLQQQVNDVVGIMQQNIDSVRDRGEKLDTLQHKTTDLEQGAVQFRKGASGVRRQMWWKNMKWRLIVALGVILLLVIIIVPIVKK</sequence>
<dbReference type="GO" id="GO:0005737">
    <property type="term" value="C:cytoplasm"/>
    <property type="evidence" value="ECO:0007669"/>
    <property type="project" value="UniProtKB-ARBA"/>
</dbReference>
<dbReference type="GO" id="GO:0015031">
    <property type="term" value="P:protein transport"/>
    <property type="evidence" value="ECO:0007669"/>
    <property type="project" value="UniProtKB-KW"/>
</dbReference>
<evidence type="ECO:0000256" key="9">
    <source>
        <dbReference type="ARBA" id="ARBA00023136"/>
    </source>
</evidence>
<evidence type="ECO:0000256" key="4">
    <source>
        <dbReference type="ARBA" id="ARBA00022553"/>
    </source>
</evidence>
<dbReference type="SUPFAM" id="SSF46785">
    <property type="entry name" value="Winged helix' DNA-binding domain"/>
    <property type="match status" value="1"/>
</dbReference>
<keyword evidence="9 15" id="KW-0472">Membrane</keyword>
<protein>
    <submittedName>
        <fullName evidence="18">Uncharacterized protein</fullName>
    </submittedName>
</protein>
<keyword evidence="4" id="KW-0597">Phosphoprotein</keyword>
<keyword evidence="3" id="KW-0813">Transport</keyword>
<dbReference type="CDD" id="cd16169">
    <property type="entry name" value="Tau138_eWH"/>
    <property type="match status" value="1"/>
</dbReference>
<dbReference type="FunFam" id="1.20.5.110:FF:000004">
    <property type="entry name" value="Vesicle-associated membrane protein 7"/>
    <property type="match status" value="1"/>
</dbReference>
<comment type="subcellular location">
    <subcellularLocation>
        <location evidence="12">Endomembrane system</location>
        <topology evidence="12">Single-pass type IV membrane protein</topology>
    </subcellularLocation>
    <subcellularLocation>
        <location evidence="1">Nucleus</location>
    </subcellularLocation>
</comment>
<evidence type="ECO:0000256" key="1">
    <source>
        <dbReference type="ARBA" id="ARBA00004123"/>
    </source>
</evidence>
<keyword evidence="11" id="KW-0539">Nucleus</keyword>
<reference evidence="18" key="1">
    <citation type="journal article" date="2020" name="Fungal Divers.">
        <title>Resolving the Mortierellaceae phylogeny through synthesis of multi-gene phylogenetics and phylogenomics.</title>
        <authorList>
            <person name="Vandepol N."/>
            <person name="Liber J."/>
            <person name="Desiro A."/>
            <person name="Na H."/>
            <person name="Kennedy M."/>
            <person name="Barry K."/>
            <person name="Grigoriev I.V."/>
            <person name="Miller A.N."/>
            <person name="O'Donnell K."/>
            <person name="Stajich J.E."/>
            <person name="Bonito G."/>
        </authorList>
    </citation>
    <scope>NUCLEOTIDE SEQUENCE</scope>
    <source>
        <strain evidence="18">NVP60</strain>
    </source>
</reference>
<evidence type="ECO:0000256" key="12">
    <source>
        <dbReference type="ARBA" id="ARBA00046280"/>
    </source>
</evidence>
<dbReference type="GO" id="GO:0003677">
    <property type="term" value="F:DNA binding"/>
    <property type="evidence" value="ECO:0007669"/>
    <property type="project" value="UniProtKB-KW"/>
</dbReference>
<evidence type="ECO:0000256" key="5">
    <source>
        <dbReference type="ARBA" id="ARBA00022692"/>
    </source>
</evidence>
<evidence type="ECO:0000256" key="10">
    <source>
        <dbReference type="ARBA" id="ARBA00023163"/>
    </source>
</evidence>
<dbReference type="PROSITE" id="PS50090">
    <property type="entry name" value="MYB_LIKE"/>
    <property type="match status" value="1"/>
</dbReference>
<dbReference type="Pfam" id="PF04182">
    <property type="entry name" value="B-block_TFIIIC"/>
    <property type="match status" value="1"/>
</dbReference>
<dbReference type="GO" id="GO:0012505">
    <property type="term" value="C:endomembrane system"/>
    <property type="evidence" value="ECO:0007669"/>
    <property type="project" value="UniProtKB-SubCell"/>
</dbReference>
<evidence type="ECO:0000259" key="17">
    <source>
        <dbReference type="PROSITE" id="PS50892"/>
    </source>
</evidence>
<dbReference type="Gene3D" id="1.20.5.110">
    <property type="match status" value="1"/>
</dbReference>
<dbReference type="InterPro" id="IPR042855">
    <property type="entry name" value="V_SNARE_CC"/>
</dbReference>
<keyword evidence="6" id="KW-0653">Protein transport</keyword>
<dbReference type="Pfam" id="PF20222">
    <property type="entry name" value="DUF6581"/>
    <property type="match status" value="1"/>
</dbReference>
<organism evidence="18 19">
    <name type="scientific">Linnemannia gamsii</name>
    <dbReference type="NCBI Taxonomy" id="64522"/>
    <lineage>
        <taxon>Eukaryota</taxon>
        <taxon>Fungi</taxon>
        <taxon>Fungi incertae sedis</taxon>
        <taxon>Mucoromycota</taxon>
        <taxon>Mortierellomycotina</taxon>
        <taxon>Mortierellomycetes</taxon>
        <taxon>Mortierellales</taxon>
        <taxon>Mortierellaceae</taxon>
        <taxon>Linnemannia</taxon>
    </lineage>
</organism>
<comment type="caution">
    <text evidence="18">The sequence shown here is derived from an EMBL/GenBank/DDBJ whole genome shotgun (WGS) entry which is preliminary data.</text>
</comment>
<evidence type="ECO:0000256" key="15">
    <source>
        <dbReference type="SAM" id="Phobius"/>
    </source>
</evidence>
<feature type="region of interest" description="Disordered" evidence="14">
    <location>
        <begin position="458"/>
        <end position="500"/>
    </location>
</feature>
<keyword evidence="13" id="KW-0175">Coiled coil</keyword>